<reference evidence="1" key="2">
    <citation type="journal article" date="2021" name="PeerJ">
        <title>Extensive microbial diversity within the chicken gut microbiome revealed by metagenomics and culture.</title>
        <authorList>
            <person name="Gilroy R."/>
            <person name="Ravi A."/>
            <person name="Getino M."/>
            <person name="Pursley I."/>
            <person name="Horton D.L."/>
            <person name="Alikhan N.F."/>
            <person name="Baker D."/>
            <person name="Gharbi K."/>
            <person name="Hall N."/>
            <person name="Watson M."/>
            <person name="Adriaenssens E.M."/>
            <person name="Foster-Nyarko E."/>
            <person name="Jarju S."/>
            <person name="Secka A."/>
            <person name="Antonio M."/>
            <person name="Oren A."/>
            <person name="Chaudhuri R.R."/>
            <person name="La Ragione R."/>
            <person name="Hildebrand F."/>
            <person name="Pallen M.J."/>
        </authorList>
    </citation>
    <scope>NUCLEOTIDE SEQUENCE</scope>
    <source>
        <strain evidence="1">G3-3990</strain>
    </source>
</reference>
<protein>
    <submittedName>
        <fullName evidence="1">Uncharacterized protein</fullName>
    </submittedName>
</protein>
<organism evidence="1 2">
    <name type="scientific">Candidatus Gallipaludibacter merdavium</name>
    <dbReference type="NCBI Taxonomy" id="2840839"/>
    <lineage>
        <taxon>Bacteria</taxon>
        <taxon>Pseudomonadati</taxon>
        <taxon>Bacteroidota</taxon>
        <taxon>Bacteroidia</taxon>
        <taxon>Bacteroidales</taxon>
        <taxon>Candidatus Gallipaludibacter</taxon>
    </lineage>
</organism>
<dbReference type="EMBL" id="JADIMG010000072">
    <property type="protein sequence ID" value="MBO8460181.1"/>
    <property type="molecule type" value="Genomic_DNA"/>
</dbReference>
<proteinExistence type="predicted"/>
<sequence length="135" mass="16218">MDNKASKQKDIEVLTNVYFLLNEAIDMLYNRVEYLLNSDNRIVRQEFKRNHNRLMDGLKKMKYALDQTSDLCNILNIENWDRLHEDANYIMRIIMLVIDRCGDNDQIQDSIEKYLRKRKSLGILTEKTIDSFRLR</sequence>
<dbReference type="Proteomes" id="UP000823641">
    <property type="component" value="Unassembled WGS sequence"/>
</dbReference>
<evidence type="ECO:0000313" key="2">
    <source>
        <dbReference type="Proteomes" id="UP000823641"/>
    </source>
</evidence>
<dbReference type="AlphaFoldDB" id="A0A9D9HUP6"/>
<comment type="caution">
    <text evidence="1">The sequence shown here is derived from an EMBL/GenBank/DDBJ whole genome shotgun (WGS) entry which is preliminary data.</text>
</comment>
<evidence type="ECO:0000313" key="1">
    <source>
        <dbReference type="EMBL" id="MBO8460181.1"/>
    </source>
</evidence>
<accession>A0A9D9HUP6</accession>
<name>A0A9D9HUP6_9BACT</name>
<gene>
    <name evidence="1" type="ORF">IAA73_07620</name>
</gene>
<reference evidence="1" key="1">
    <citation type="submission" date="2020-10" db="EMBL/GenBank/DDBJ databases">
        <authorList>
            <person name="Gilroy R."/>
        </authorList>
    </citation>
    <scope>NUCLEOTIDE SEQUENCE</scope>
    <source>
        <strain evidence="1">G3-3990</strain>
    </source>
</reference>